<gene>
    <name evidence="2" type="ORF">SAMN02745191_1077</name>
</gene>
<accession>A0A1T4LX73</accession>
<keyword evidence="3" id="KW-1185">Reference proteome</keyword>
<evidence type="ECO:0000259" key="1">
    <source>
        <dbReference type="Pfam" id="PF00535"/>
    </source>
</evidence>
<dbReference type="InterPro" id="IPR001173">
    <property type="entry name" value="Glyco_trans_2-like"/>
</dbReference>
<name>A0A1T4LX73_9FIRM</name>
<dbReference type="AlphaFoldDB" id="A0A1T4LX73"/>
<evidence type="ECO:0000313" key="3">
    <source>
        <dbReference type="Proteomes" id="UP000243297"/>
    </source>
</evidence>
<dbReference type="OrthoDB" id="9815829at2"/>
<dbReference type="SUPFAM" id="SSF53448">
    <property type="entry name" value="Nucleotide-diphospho-sugar transferases"/>
    <property type="match status" value="1"/>
</dbReference>
<dbReference type="Pfam" id="PF00535">
    <property type="entry name" value="Glycos_transf_2"/>
    <property type="match status" value="1"/>
</dbReference>
<dbReference type="Gene3D" id="3.90.550.10">
    <property type="entry name" value="Spore Coat Polysaccharide Biosynthesis Protein SpsA, Chain A"/>
    <property type="match status" value="1"/>
</dbReference>
<evidence type="ECO:0000313" key="2">
    <source>
        <dbReference type="EMBL" id="SJZ59088.1"/>
    </source>
</evidence>
<proteinExistence type="predicted"/>
<dbReference type="Proteomes" id="UP000243297">
    <property type="component" value="Unassembled WGS sequence"/>
</dbReference>
<sequence>MKLSIIVPMYNVENYIQQCLDSLVNQTCSDYEIIVVDDGSSDKGPAIVDEMIKKYPNLIKQVHKKNGGLSDARNYGLSFAQGKYICFLDSDDYVDSTLYEKLVVKMEEGFDVVVTNIEYFYENGNPSWIMKGLTSWQAPSVSKRAILSPMFAWNKIYDARYFKEDGYRYPLNTWYEDIPVTTPIFALTSKIGYLDETLIHYRQREGSIMSVTKSERLKEIFGVMESVRNTMKDLNLFDEYHNEIEYLHIEHLRLYGMFRFLRSPIFDELYDLSEECMSTNFPNWKKNKYIKNLSIKNRGFLQYFSKKTKAVFTIFIK</sequence>
<organism evidence="2 3">
    <name type="scientific">Anaerorhabdus furcosa</name>
    <dbReference type="NCBI Taxonomy" id="118967"/>
    <lineage>
        <taxon>Bacteria</taxon>
        <taxon>Bacillati</taxon>
        <taxon>Bacillota</taxon>
        <taxon>Erysipelotrichia</taxon>
        <taxon>Erysipelotrichales</taxon>
        <taxon>Erysipelotrichaceae</taxon>
        <taxon>Anaerorhabdus</taxon>
    </lineage>
</organism>
<dbReference type="STRING" id="118967.SAMN02745191_1077"/>
<reference evidence="3" key="1">
    <citation type="submission" date="2017-02" db="EMBL/GenBank/DDBJ databases">
        <authorList>
            <person name="Varghese N."/>
            <person name="Submissions S."/>
        </authorList>
    </citation>
    <scope>NUCLEOTIDE SEQUENCE [LARGE SCALE GENOMIC DNA]</scope>
    <source>
        <strain evidence="3">ATCC 25662</strain>
    </source>
</reference>
<feature type="domain" description="Glycosyltransferase 2-like" evidence="1">
    <location>
        <begin position="4"/>
        <end position="138"/>
    </location>
</feature>
<dbReference type="EMBL" id="FUWY01000002">
    <property type="protein sequence ID" value="SJZ59088.1"/>
    <property type="molecule type" value="Genomic_DNA"/>
</dbReference>
<dbReference type="InterPro" id="IPR029044">
    <property type="entry name" value="Nucleotide-diphossugar_trans"/>
</dbReference>
<protein>
    <recommendedName>
        <fullName evidence="1">Glycosyltransferase 2-like domain-containing protein</fullName>
    </recommendedName>
</protein>
<dbReference type="PANTHER" id="PTHR22916:SF3">
    <property type="entry name" value="UDP-GLCNAC:BETAGAL BETA-1,3-N-ACETYLGLUCOSAMINYLTRANSFERASE-LIKE PROTEIN 1"/>
    <property type="match status" value="1"/>
</dbReference>
<dbReference type="CDD" id="cd00761">
    <property type="entry name" value="Glyco_tranf_GTA_type"/>
    <property type="match status" value="1"/>
</dbReference>
<dbReference type="GO" id="GO:0016758">
    <property type="term" value="F:hexosyltransferase activity"/>
    <property type="evidence" value="ECO:0007669"/>
    <property type="project" value="UniProtKB-ARBA"/>
</dbReference>
<dbReference type="PANTHER" id="PTHR22916">
    <property type="entry name" value="GLYCOSYLTRANSFERASE"/>
    <property type="match status" value="1"/>
</dbReference>
<dbReference type="RefSeq" id="WP_078711499.1">
    <property type="nucleotide sequence ID" value="NZ_FUWY01000002.1"/>
</dbReference>